<feature type="region of interest" description="Disordered" evidence="1">
    <location>
        <begin position="1"/>
        <end position="48"/>
    </location>
</feature>
<dbReference type="OrthoDB" id="2507059at2759"/>
<dbReference type="RefSeq" id="XP_007418685.1">
    <property type="nucleotide sequence ID" value="XM_007418623.1"/>
</dbReference>
<organism evidence="3">
    <name type="scientific">Melampsora larici-populina (strain 98AG31 / pathotype 3-4-7)</name>
    <name type="common">Poplar leaf rust fungus</name>
    <dbReference type="NCBI Taxonomy" id="747676"/>
    <lineage>
        <taxon>Eukaryota</taxon>
        <taxon>Fungi</taxon>
        <taxon>Dikarya</taxon>
        <taxon>Basidiomycota</taxon>
        <taxon>Pucciniomycotina</taxon>
        <taxon>Pucciniomycetes</taxon>
        <taxon>Pucciniales</taxon>
        <taxon>Melampsoraceae</taxon>
        <taxon>Melampsora</taxon>
    </lineage>
</organism>
<evidence type="ECO:0000256" key="1">
    <source>
        <dbReference type="SAM" id="MobiDB-lite"/>
    </source>
</evidence>
<keyword evidence="3" id="KW-1185">Reference proteome</keyword>
<feature type="compositionally biased region" description="Polar residues" evidence="1">
    <location>
        <begin position="18"/>
        <end position="33"/>
    </location>
</feature>
<dbReference type="EMBL" id="GL883187">
    <property type="protein sequence ID" value="EGF98046.1"/>
    <property type="molecule type" value="Genomic_DNA"/>
</dbReference>
<sequence length="499" mass="55457">MNQHNPYDSGIPGHAHMATSQATSPDIHNNHAQNPLLEQPGGQQNQAQHIQQNMIILQQSQDQHSNCLQTSEQSQAHHTTREREVDPHTAIVSPAVNSHVASVLALESHPPVRQPNQSVQVSLTTHTTGTTRPEHHPPSASQKRNNGRRRQDPPRSTTTSTTTPTPTQTQAPTTTRAIVNLFLPNSLRGEKDPLRLPPSNLPTLEDMMKKSSVELRTLAGKHAKGTNVPPAFQDHFMRLYDEFDKILAINCINNQVSVPAVRKLWGEKASRKGAHKYQRFTQSQEVREMYKSTSGVATGEGSKLASSRWSAMYKAEQDSYKVENPPVNEPMNIASSSINPVPEAHSNVRAKTRFLASARVAVNNFMIKWKIEANNMAATYEGDFVMIGVSNYLGDDAYQIVRGTPRALKWVDHDKLCDPKKHAAAQLQAFVTGTEAGLLNLKRARCREALTNMINLKTEGTVPKWTWKGCEEKLAINGYYVHFSPDSKSQATDIMQDSN</sequence>
<protein>
    <submittedName>
        <fullName evidence="2">Uncharacterized protein</fullName>
    </submittedName>
</protein>
<dbReference type="HOGENOM" id="CLU_022998_0_0_1"/>
<dbReference type="KEGG" id="mlr:MELLADRAFT_96216"/>
<feature type="compositionally biased region" description="Polar residues" evidence="1">
    <location>
        <begin position="61"/>
        <end position="77"/>
    </location>
</feature>
<dbReference type="GeneID" id="18937517"/>
<dbReference type="VEuPathDB" id="FungiDB:MELLADRAFT_96216"/>
<evidence type="ECO:0000313" key="2">
    <source>
        <dbReference type="EMBL" id="EGF98046.1"/>
    </source>
</evidence>
<name>F4SBD5_MELLP</name>
<evidence type="ECO:0000313" key="3">
    <source>
        <dbReference type="Proteomes" id="UP000001072"/>
    </source>
</evidence>
<dbReference type="InParanoid" id="F4SBD5"/>
<feature type="compositionally biased region" description="Low complexity" evidence="1">
    <location>
        <begin position="154"/>
        <end position="175"/>
    </location>
</feature>
<feature type="region of interest" description="Disordered" evidence="1">
    <location>
        <begin position="184"/>
        <end position="203"/>
    </location>
</feature>
<feature type="compositionally biased region" description="Polar residues" evidence="1">
    <location>
        <begin position="114"/>
        <end position="123"/>
    </location>
</feature>
<feature type="compositionally biased region" description="Low complexity" evidence="1">
    <location>
        <begin position="39"/>
        <end position="48"/>
    </location>
</feature>
<proteinExistence type="predicted"/>
<dbReference type="Proteomes" id="UP000001072">
    <property type="component" value="Unassembled WGS sequence"/>
</dbReference>
<gene>
    <name evidence="2" type="ORF">MELLADRAFT_96216</name>
</gene>
<reference evidence="3" key="1">
    <citation type="journal article" date="2011" name="Proc. Natl. Acad. Sci. U.S.A.">
        <title>Obligate biotrophy features unraveled by the genomic analysis of rust fungi.</title>
        <authorList>
            <person name="Duplessis S."/>
            <person name="Cuomo C.A."/>
            <person name="Lin Y.-C."/>
            <person name="Aerts A."/>
            <person name="Tisserant E."/>
            <person name="Veneault-Fourrey C."/>
            <person name="Joly D.L."/>
            <person name="Hacquard S."/>
            <person name="Amselem J."/>
            <person name="Cantarel B.L."/>
            <person name="Chiu R."/>
            <person name="Coutinho P.M."/>
            <person name="Feau N."/>
            <person name="Field M."/>
            <person name="Frey P."/>
            <person name="Gelhaye E."/>
            <person name="Goldberg J."/>
            <person name="Grabherr M.G."/>
            <person name="Kodira C.D."/>
            <person name="Kohler A."/>
            <person name="Kuees U."/>
            <person name="Lindquist E.A."/>
            <person name="Lucas S.M."/>
            <person name="Mago R."/>
            <person name="Mauceli E."/>
            <person name="Morin E."/>
            <person name="Murat C."/>
            <person name="Pangilinan J.L."/>
            <person name="Park R."/>
            <person name="Pearson M."/>
            <person name="Quesneville H."/>
            <person name="Rouhier N."/>
            <person name="Sakthikumar S."/>
            <person name="Salamov A.A."/>
            <person name="Schmutz J."/>
            <person name="Selles B."/>
            <person name="Shapiro H."/>
            <person name="Tanguay P."/>
            <person name="Tuskan G.A."/>
            <person name="Henrissat B."/>
            <person name="Van de Peer Y."/>
            <person name="Rouze P."/>
            <person name="Ellis J.G."/>
            <person name="Dodds P.N."/>
            <person name="Schein J.E."/>
            <person name="Zhong S."/>
            <person name="Hamelin R.C."/>
            <person name="Grigoriev I.V."/>
            <person name="Szabo L.J."/>
            <person name="Martin F."/>
        </authorList>
    </citation>
    <scope>NUCLEOTIDE SEQUENCE [LARGE SCALE GENOMIC DNA]</scope>
    <source>
        <strain evidence="3">98AG31 / pathotype 3-4-7</strain>
    </source>
</reference>
<feature type="region of interest" description="Disordered" evidence="1">
    <location>
        <begin position="108"/>
        <end position="175"/>
    </location>
</feature>
<accession>F4SBD5</accession>
<feature type="region of interest" description="Disordered" evidence="1">
    <location>
        <begin position="61"/>
        <end position="86"/>
    </location>
</feature>
<dbReference type="AlphaFoldDB" id="F4SBD5"/>